<feature type="compositionally biased region" description="Basic and acidic residues" evidence="1">
    <location>
        <begin position="1"/>
        <end position="14"/>
    </location>
</feature>
<reference evidence="2 3" key="1">
    <citation type="journal article" date="2018" name="Front. Plant Sci.">
        <title>Red Clover (Trifolium pratense) and Zigzag Clover (T. medium) - A Picture of Genomic Similarities and Differences.</title>
        <authorList>
            <person name="Dluhosova J."/>
            <person name="Istvanek J."/>
            <person name="Nedelnik J."/>
            <person name="Repkova J."/>
        </authorList>
    </citation>
    <scope>NUCLEOTIDE SEQUENCE [LARGE SCALE GENOMIC DNA]</scope>
    <source>
        <strain evidence="3">cv. 10/8</strain>
        <tissue evidence="2">Leaf</tissue>
    </source>
</reference>
<evidence type="ECO:0000313" key="3">
    <source>
        <dbReference type="Proteomes" id="UP000265520"/>
    </source>
</evidence>
<proteinExistence type="predicted"/>
<accession>A0A392UW96</accession>
<dbReference type="Proteomes" id="UP000265520">
    <property type="component" value="Unassembled WGS sequence"/>
</dbReference>
<dbReference type="AlphaFoldDB" id="A0A392UW96"/>
<protein>
    <submittedName>
        <fullName evidence="2">Uncharacterized protein</fullName>
    </submittedName>
</protein>
<feature type="region of interest" description="Disordered" evidence="1">
    <location>
        <begin position="1"/>
        <end position="30"/>
    </location>
</feature>
<dbReference type="EMBL" id="LXQA010972758">
    <property type="protein sequence ID" value="MCI79392.1"/>
    <property type="molecule type" value="Genomic_DNA"/>
</dbReference>
<keyword evidence="3" id="KW-1185">Reference proteome</keyword>
<name>A0A392UW96_9FABA</name>
<feature type="non-terminal residue" evidence="2">
    <location>
        <position position="1"/>
    </location>
</feature>
<evidence type="ECO:0000256" key="1">
    <source>
        <dbReference type="SAM" id="MobiDB-lite"/>
    </source>
</evidence>
<organism evidence="2 3">
    <name type="scientific">Trifolium medium</name>
    <dbReference type="NCBI Taxonomy" id="97028"/>
    <lineage>
        <taxon>Eukaryota</taxon>
        <taxon>Viridiplantae</taxon>
        <taxon>Streptophyta</taxon>
        <taxon>Embryophyta</taxon>
        <taxon>Tracheophyta</taxon>
        <taxon>Spermatophyta</taxon>
        <taxon>Magnoliopsida</taxon>
        <taxon>eudicotyledons</taxon>
        <taxon>Gunneridae</taxon>
        <taxon>Pentapetalae</taxon>
        <taxon>rosids</taxon>
        <taxon>fabids</taxon>
        <taxon>Fabales</taxon>
        <taxon>Fabaceae</taxon>
        <taxon>Papilionoideae</taxon>
        <taxon>50 kb inversion clade</taxon>
        <taxon>NPAAA clade</taxon>
        <taxon>Hologalegina</taxon>
        <taxon>IRL clade</taxon>
        <taxon>Trifolieae</taxon>
        <taxon>Trifolium</taxon>
    </lineage>
</organism>
<comment type="caution">
    <text evidence="2">The sequence shown here is derived from an EMBL/GenBank/DDBJ whole genome shotgun (WGS) entry which is preliminary data.</text>
</comment>
<evidence type="ECO:0000313" key="2">
    <source>
        <dbReference type="EMBL" id="MCI79392.1"/>
    </source>
</evidence>
<feature type="compositionally biased region" description="Basic residues" evidence="1">
    <location>
        <begin position="17"/>
        <end position="30"/>
    </location>
</feature>
<sequence>PEMEKESSKKESSFKKSNCKNRVKKSLMAT</sequence>